<proteinExistence type="predicted"/>
<accession>A0A2P2DFL9</accession>
<dbReference type="InterPro" id="IPR011006">
    <property type="entry name" value="CheY-like_superfamily"/>
</dbReference>
<comment type="caution">
    <text evidence="1">Lacks conserved residue(s) required for the propagation of feature annotation.</text>
</comment>
<organism evidence="4 5">
    <name type="scientific">Leptospira ellinghausenii</name>
    <dbReference type="NCBI Taxonomy" id="1917822"/>
    <lineage>
        <taxon>Bacteria</taxon>
        <taxon>Pseudomonadati</taxon>
        <taxon>Spirochaetota</taxon>
        <taxon>Spirochaetia</taxon>
        <taxon>Leptospirales</taxon>
        <taxon>Leptospiraceae</taxon>
        <taxon>Leptospira</taxon>
    </lineage>
</organism>
<feature type="compositionally biased region" description="Basic and acidic residues" evidence="2">
    <location>
        <begin position="255"/>
        <end position="268"/>
    </location>
</feature>
<dbReference type="AlphaFoldDB" id="A0A2P2DFL9"/>
<sequence length="332" mass="38522">MHFIMAIENDPNSSQDLENIFLGLRQRVVITKFSQTVQEYVKSSNPDIILMGLTFKDKKELEFILELRRDVITHNIPILAMIPKEDTNFIANHKKLGFTDFIVKPLAKQSLLDRIHSHIEEYKFSESSKTRDNVSFVVVDRGQDRVLFQCRANLKRYVFPEFKKIFTLNFLKSIHTERICFDVRVVPELGKEEVEVFERVIKIFQNHEKVIFIAGRHMGAFIEHSTDDEKMLVFMAPNEFDEYVKMEELKKEELRKKEKKEKFTKDSNKGPSQNNPVPPTNLGDVKIEINTNPEANPATNLNESNPTENLQSPKEKETSDPIPGPEQAENSK</sequence>
<dbReference type="EMBL" id="BFAZ01000009">
    <property type="protein sequence ID" value="GBF43379.1"/>
    <property type="molecule type" value="Genomic_DNA"/>
</dbReference>
<dbReference type="RefSeq" id="WP_245918429.1">
    <property type="nucleotide sequence ID" value="NZ_BFAZ01000009.1"/>
</dbReference>
<dbReference type="Pfam" id="PF00072">
    <property type="entry name" value="Response_reg"/>
    <property type="match status" value="1"/>
</dbReference>
<gene>
    <name evidence="4" type="ORF">LPTSP2_26760</name>
</gene>
<evidence type="ECO:0000313" key="4">
    <source>
        <dbReference type="EMBL" id="GBF43379.1"/>
    </source>
</evidence>
<dbReference type="SUPFAM" id="SSF52172">
    <property type="entry name" value="CheY-like"/>
    <property type="match status" value="1"/>
</dbReference>
<evidence type="ECO:0000313" key="5">
    <source>
        <dbReference type="Proteomes" id="UP000245206"/>
    </source>
</evidence>
<feature type="region of interest" description="Disordered" evidence="2">
    <location>
        <begin position="255"/>
        <end position="332"/>
    </location>
</feature>
<name>A0A2P2DFL9_9LEPT</name>
<dbReference type="Proteomes" id="UP000245206">
    <property type="component" value="Unassembled WGS sequence"/>
</dbReference>
<reference evidence="5" key="1">
    <citation type="journal article" date="2019" name="Microbiol. Immunol.">
        <title>Molecular and phenotypic characterization of Leptospira johnsonii sp. nov., Leptospira ellinghausenii sp. nov. and Leptospira ryugenii sp. nov. isolated from soil and water in Japan.</title>
        <authorList>
            <person name="Masuzawa T."/>
            <person name="Saito M."/>
            <person name="Nakao R."/>
            <person name="Nikaido Y."/>
            <person name="Matsumoto M."/>
            <person name="Ogawa M."/>
            <person name="Yokoyama M."/>
            <person name="Hidaka Y."/>
            <person name="Tomita J."/>
            <person name="Sakakibara K."/>
            <person name="Suzuki K."/>
            <person name="Yasuda S."/>
            <person name="Sato H."/>
            <person name="Yamaguchi M."/>
            <person name="Yoshida S.I."/>
            <person name="Koizumi N."/>
            <person name="Kawamura Y."/>
        </authorList>
    </citation>
    <scope>NUCLEOTIDE SEQUENCE [LARGE SCALE GENOMIC DNA]</scope>
    <source>
        <strain evidence="5">E18</strain>
    </source>
</reference>
<keyword evidence="5" id="KW-1185">Reference proteome</keyword>
<dbReference type="GO" id="GO:0000160">
    <property type="term" value="P:phosphorelay signal transduction system"/>
    <property type="evidence" value="ECO:0007669"/>
    <property type="project" value="InterPro"/>
</dbReference>
<feature type="compositionally biased region" description="Polar residues" evidence="2">
    <location>
        <begin position="289"/>
        <end position="312"/>
    </location>
</feature>
<feature type="domain" description="Response regulatory" evidence="3">
    <location>
        <begin position="3"/>
        <end position="119"/>
    </location>
</feature>
<comment type="caution">
    <text evidence="4">The sequence shown here is derived from an EMBL/GenBank/DDBJ whole genome shotgun (WGS) entry which is preliminary data.</text>
</comment>
<dbReference type="Gene3D" id="3.40.50.2300">
    <property type="match status" value="1"/>
</dbReference>
<evidence type="ECO:0000256" key="2">
    <source>
        <dbReference type="SAM" id="MobiDB-lite"/>
    </source>
</evidence>
<evidence type="ECO:0000259" key="3">
    <source>
        <dbReference type="PROSITE" id="PS50110"/>
    </source>
</evidence>
<dbReference type="PROSITE" id="PS50110">
    <property type="entry name" value="RESPONSE_REGULATORY"/>
    <property type="match status" value="1"/>
</dbReference>
<evidence type="ECO:0000256" key="1">
    <source>
        <dbReference type="PROSITE-ProRule" id="PRU00169"/>
    </source>
</evidence>
<dbReference type="InterPro" id="IPR001789">
    <property type="entry name" value="Sig_transdc_resp-reg_receiver"/>
</dbReference>
<protein>
    <submittedName>
        <fullName evidence="4">Response regulator</fullName>
    </submittedName>
</protein>